<evidence type="ECO:0000259" key="2">
    <source>
        <dbReference type="Pfam" id="PF20151"/>
    </source>
</evidence>
<protein>
    <recommendedName>
        <fullName evidence="2">DUF6533 domain-containing protein</fullName>
    </recommendedName>
</protein>
<feature type="transmembrane region" description="Helical" evidence="1">
    <location>
        <begin position="169"/>
        <end position="190"/>
    </location>
</feature>
<feature type="transmembrane region" description="Helical" evidence="1">
    <location>
        <begin position="67"/>
        <end position="88"/>
    </location>
</feature>
<feature type="transmembrane region" description="Helical" evidence="1">
    <location>
        <begin position="236"/>
        <end position="255"/>
    </location>
</feature>
<gene>
    <name evidence="3" type="ORF">RDB_LOCUS22945</name>
</gene>
<reference evidence="3" key="1">
    <citation type="submission" date="2021-01" db="EMBL/GenBank/DDBJ databases">
        <authorList>
            <person name="Kaushik A."/>
        </authorList>
    </citation>
    <scope>NUCLEOTIDE SEQUENCE</scope>
    <source>
        <strain evidence="3">AG4-R118</strain>
    </source>
</reference>
<sequence length="275" mass="30802">RSSRIKIADRSSDEHFCTLTNLLVDSARATIHLTGLSPRVFTAIMAFDPDAELDLVELYYATEETKYLALALCVLLVCETLITLPTEVRHVWNSAWSFGRIMFHANRIWAPIMLAIYVPSLFMYNLSEEVFSVLVVLHIWLDSDSSYCCDDGHLGVLIARIWAIYQLKLWIMVALSLGCIALGTPSIVLLQMQASATHLMKNPGKSSAVHVTSRVLNQVAPDLISGCPTTINPLAFAPYLPPFFGETILFILTVYKPWKMSRQVMTPLLSQLILQ</sequence>
<dbReference type="InterPro" id="IPR045340">
    <property type="entry name" value="DUF6533"/>
</dbReference>
<evidence type="ECO:0000313" key="4">
    <source>
        <dbReference type="Proteomes" id="UP000663888"/>
    </source>
</evidence>
<accession>A0A8H2XF43</accession>
<dbReference type="Pfam" id="PF20151">
    <property type="entry name" value="DUF6533"/>
    <property type="match status" value="1"/>
</dbReference>
<feature type="transmembrane region" description="Helical" evidence="1">
    <location>
        <begin position="108"/>
        <end position="126"/>
    </location>
</feature>
<evidence type="ECO:0000256" key="1">
    <source>
        <dbReference type="SAM" id="Phobius"/>
    </source>
</evidence>
<dbReference type="AlphaFoldDB" id="A0A8H2XF43"/>
<evidence type="ECO:0000313" key="3">
    <source>
        <dbReference type="EMBL" id="CAE6420706.1"/>
    </source>
</evidence>
<name>A0A8H2XF43_9AGAM</name>
<dbReference type="Proteomes" id="UP000663888">
    <property type="component" value="Unassembled WGS sequence"/>
</dbReference>
<comment type="caution">
    <text evidence="3">The sequence shown here is derived from an EMBL/GenBank/DDBJ whole genome shotgun (WGS) entry which is preliminary data.</text>
</comment>
<dbReference type="EMBL" id="CAJMWX010000580">
    <property type="protein sequence ID" value="CAE6420706.1"/>
    <property type="molecule type" value="Genomic_DNA"/>
</dbReference>
<feature type="non-terminal residue" evidence="3">
    <location>
        <position position="1"/>
    </location>
</feature>
<organism evidence="3 4">
    <name type="scientific">Rhizoctonia solani</name>
    <dbReference type="NCBI Taxonomy" id="456999"/>
    <lineage>
        <taxon>Eukaryota</taxon>
        <taxon>Fungi</taxon>
        <taxon>Dikarya</taxon>
        <taxon>Basidiomycota</taxon>
        <taxon>Agaricomycotina</taxon>
        <taxon>Agaricomycetes</taxon>
        <taxon>Cantharellales</taxon>
        <taxon>Ceratobasidiaceae</taxon>
        <taxon>Rhizoctonia</taxon>
    </lineage>
</organism>
<keyword evidence="1" id="KW-0812">Transmembrane</keyword>
<keyword evidence="1" id="KW-1133">Transmembrane helix</keyword>
<feature type="domain" description="DUF6533" evidence="2">
    <location>
        <begin position="67"/>
        <end position="112"/>
    </location>
</feature>
<keyword evidence="1" id="KW-0472">Membrane</keyword>
<proteinExistence type="predicted"/>